<dbReference type="InterPro" id="IPR013087">
    <property type="entry name" value="Znf_C2H2_type"/>
</dbReference>
<keyword evidence="4" id="KW-0862">Zinc</keyword>
<dbReference type="PROSITE" id="PS00028">
    <property type="entry name" value="ZINC_FINGER_C2H2_1"/>
    <property type="match status" value="14"/>
</dbReference>
<feature type="domain" description="C2H2-type" evidence="7">
    <location>
        <begin position="571"/>
        <end position="598"/>
    </location>
</feature>
<keyword evidence="3 5" id="KW-0863">Zinc-finger</keyword>
<dbReference type="SMART" id="SM00355">
    <property type="entry name" value="ZnF_C2H2"/>
    <property type="match status" value="15"/>
</dbReference>
<reference evidence="8" key="2">
    <citation type="submission" date="2025-08" db="UniProtKB">
        <authorList>
            <consortium name="Ensembl"/>
        </authorList>
    </citation>
    <scope>IDENTIFICATION</scope>
    <source>
        <strain evidence="8">Hd-rR</strain>
    </source>
</reference>
<reference evidence="8" key="3">
    <citation type="submission" date="2025-09" db="UniProtKB">
        <authorList>
            <consortium name="Ensembl"/>
        </authorList>
    </citation>
    <scope>IDENTIFICATION</scope>
    <source>
        <strain evidence="8">Hd-rR</strain>
    </source>
</reference>
<feature type="region of interest" description="Disordered" evidence="6">
    <location>
        <begin position="1"/>
        <end position="55"/>
    </location>
</feature>
<feature type="region of interest" description="Disordered" evidence="6">
    <location>
        <begin position="405"/>
        <end position="439"/>
    </location>
</feature>
<keyword evidence="9" id="KW-1185">Reference proteome</keyword>
<dbReference type="PANTHER" id="PTHR24408:SF58">
    <property type="entry name" value="TRANSCRIPTION FACTOR (TFIIIA), PUTATIVE (AFU_ORTHOLOGUE AFUA_1G05150)-RELATED"/>
    <property type="match status" value="1"/>
</dbReference>
<evidence type="ECO:0000313" key="8">
    <source>
        <dbReference type="Ensembl" id="ENSORLP00000026024.1"/>
    </source>
</evidence>
<dbReference type="AlphaFoldDB" id="A0A3B3H3H5"/>
<feature type="domain" description="C2H2-type" evidence="7">
    <location>
        <begin position="638"/>
        <end position="665"/>
    </location>
</feature>
<evidence type="ECO:0000256" key="4">
    <source>
        <dbReference type="ARBA" id="ARBA00022833"/>
    </source>
</evidence>
<accession>A0A3B3H3H5</accession>
<reference evidence="8 9" key="1">
    <citation type="journal article" date="2007" name="Nature">
        <title>The medaka draft genome and insights into vertebrate genome evolution.</title>
        <authorList>
            <person name="Kasahara M."/>
            <person name="Naruse K."/>
            <person name="Sasaki S."/>
            <person name="Nakatani Y."/>
            <person name="Qu W."/>
            <person name="Ahsan B."/>
            <person name="Yamada T."/>
            <person name="Nagayasu Y."/>
            <person name="Doi K."/>
            <person name="Kasai Y."/>
            <person name="Jindo T."/>
            <person name="Kobayashi D."/>
            <person name="Shimada A."/>
            <person name="Toyoda A."/>
            <person name="Kuroki Y."/>
            <person name="Fujiyama A."/>
            <person name="Sasaki T."/>
            <person name="Shimizu A."/>
            <person name="Asakawa S."/>
            <person name="Shimizu N."/>
            <person name="Hashimoto S."/>
            <person name="Yang J."/>
            <person name="Lee Y."/>
            <person name="Matsushima K."/>
            <person name="Sugano S."/>
            <person name="Sakaizumi M."/>
            <person name="Narita T."/>
            <person name="Ohishi K."/>
            <person name="Haga S."/>
            <person name="Ohta F."/>
            <person name="Nomoto H."/>
            <person name="Nogata K."/>
            <person name="Morishita T."/>
            <person name="Endo T."/>
            <person name="Shin-I T."/>
            <person name="Takeda H."/>
            <person name="Morishita S."/>
            <person name="Kohara Y."/>
        </authorList>
    </citation>
    <scope>NUCLEOTIDE SEQUENCE [LARGE SCALE GENOMIC DNA]</scope>
    <source>
        <strain evidence="8 9">Hd-rR</strain>
    </source>
</reference>
<dbReference type="Bgee" id="ENSORLG00000026463">
    <property type="expression patterns" value="Expressed in ovary and 14 other cell types or tissues"/>
</dbReference>
<feature type="domain" description="C2H2-type" evidence="7">
    <location>
        <begin position="294"/>
        <end position="321"/>
    </location>
</feature>
<dbReference type="GO" id="GO:0008270">
    <property type="term" value="F:zinc ion binding"/>
    <property type="evidence" value="ECO:0007669"/>
    <property type="project" value="UniProtKB-KW"/>
</dbReference>
<evidence type="ECO:0000256" key="1">
    <source>
        <dbReference type="ARBA" id="ARBA00022723"/>
    </source>
</evidence>
<sequence>MCKRGPTAVSYPDANHAMMDEPSAAESGQDRATCKPPVCGLGLPDPDNNRSPSAEDPAPGFGVFCCQDCGETFKEGMVHREHRCQHSHPNVSLSDQSTDPHDANKDGKAPHICDLCFLSFTAVDELHWHLKEKHAQTSAKDSETLTSAVTKTLCHLCPDCGKSYTVIGNLLNHMRSHKQPSKSVFHGLEHLKKKSFQCESCGRSYSRASALDAHRRCHEEKLVKSNARGSRDATPSVVEAKENVLGEDCDRLPFRCACGKAFPKEFHLRSHQRLSHNSRCSPEVKKKAKKSDKFQCSECQKTFSSQVALLNHQKWHAKNTSTSGGQLQCEDCGKGFTMLAFYHKHLRTAHSSETPAKSFLHQVCQLQKKAFECQHCGLRFSRASALQSHALQHTDIFGETKEEVPLGSAALSPHKLPEQKEVEHPKGSTEESFLSSNRAEEVCADETEDDTESYDPGDFIVQVISASESEDEAVKDPNPDLELLCESDQEGRDPGDAEVFTGGPASRQELDLKIVQIDFGQAGELCPETTGETERFDPVGQYPGFSPASLHARTAWHGESKRRAEVEECSLTCEDCGLSFTQLHTYNTHLHQHSLEEEEAPLGERRSPGAGVGDEDADVGTLVEATAEMAGKTANRGYFCHTCGKAYKYLVSFRKHLSIHKSKPQKDKNQSEQHLRKYECPDCGMSFIRRTRLISHLKVHRARKIVTIPKCDQCNKDFTSAKSWLSHLQMHKERRFWCLSCAQGYTDEVSLDKHLQRHSLNSFKKKMDSKVQRSGKMVYKCEACGEGFPHSKAFLSHQKKHVQTNFGILTQEEEGDSGTNAELLGDEDSEMNADVGELPRGEEDTTAGKSPNLSVNAEAEKSDESDCGEPVHCFKLAKLLSWTELAAEKAPDDPSTLREHKYCEWECILCDSGFDEVAKLHLHYTKHATGEIPIPQE</sequence>
<dbReference type="Pfam" id="PF00096">
    <property type="entry name" value="zf-C2H2"/>
    <property type="match status" value="7"/>
</dbReference>
<evidence type="ECO:0000313" key="9">
    <source>
        <dbReference type="Proteomes" id="UP000001038"/>
    </source>
</evidence>
<gene>
    <name evidence="8" type="primary">zgc:66448</name>
</gene>
<dbReference type="PANTHER" id="PTHR24408">
    <property type="entry name" value="ZINC FINGER PROTEIN"/>
    <property type="match status" value="1"/>
</dbReference>
<organism evidence="8 9">
    <name type="scientific">Oryzias latipes</name>
    <name type="common">Japanese rice fish</name>
    <name type="synonym">Japanese killifish</name>
    <dbReference type="NCBI Taxonomy" id="8090"/>
    <lineage>
        <taxon>Eukaryota</taxon>
        <taxon>Metazoa</taxon>
        <taxon>Chordata</taxon>
        <taxon>Craniata</taxon>
        <taxon>Vertebrata</taxon>
        <taxon>Euteleostomi</taxon>
        <taxon>Actinopterygii</taxon>
        <taxon>Neopterygii</taxon>
        <taxon>Teleostei</taxon>
        <taxon>Neoteleostei</taxon>
        <taxon>Acanthomorphata</taxon>
        <taxon>Ovalentaria</taxon>
        <taxon>Atherinomorphae</taxon>
        <taxon>Beloniformes</taxon>
        <taxon>Adrianichthyidae</taxon>
        <taxon>Oryziinae</taxon>
        <taxon>Oryzias</taxon>
    </lineage>
</organism>
<keyword evidence="1" id="KW-0479">Metal-binding</keyword>
<evidence type="ECO:0000256" key="3">
    <source>
        <dbReference type="ARBA" id="ARBA00022771"/>
    </source>
</evidence>
<protein>
    <recommendedName>
        <fullName evidence="7">C2H2-type domain-containing protein</fullName>
    </recommendedName>
</protein>
<feature type="compositionally biased region" description="Basic and acidic residues" evidence="6">
    <location>
        <begin position="415"/>
        <end position="429"/>
    </location>
</feature>
<dbReference type="InterPro" id="IPR036236">
    <property type="entry name" value="Znf_C2H2_sf"/>
</dbReference>
<proteinExistence type="predicted"/>
<feature type="domain" description="C2H2-type" evidence="7">
    <location>
        <begin position="371"/>
        <end position="394"/>
    </location>
</feature>
<feature type="domain" description="C2H2-type" evidence="7">
    <location>
        <begin position="779"/>
        <end position="806"/>
    </location>
</feature>
<feature type="domain" description="C2H2-type" evidence="7">
    <location>
        <begin position="327"/>
        <end position="355"/>
    </location>
</feature>
<evidence type="ECO:0000259" key="7">
    <source>
        <dbReference type="PROSITE" id="PS50157"/>
    </source>
</evidence>
<feature type="domain" description="C2H2-type" evidence="7">
    <location>
        <begin position="247"/>
        <end position="281"/>
    </location>
</feature>
<feature type="domain" description="C2H2-type" evidence="7">
    <location>
        <begin position="196"/>
        <end position="218"/>
    </location>
</feature>
<dbReference type="FunFam" id="3.30.160.60:FF:000100">
    <property type="entry name" value="Zinc finger 45-like"/>
    <property type="match status" value="1"/>
</dbReference>
<dbReference type="Pfam" id="PF12874">
    <property type="entry name" value="zf-met"/>
    <property type="match status" value="1"/>
</dbReference>
<feature type="region of interest" description="Disordered" evidence="6">
    <location>
        <begin position="594"/>
        <end position="616"/>
    </location>
</feature>
<dbReference type="Ensembl" id="ENSORLT00000031878.1">
    <property type="protein sequence ID" value="ENSORLP00000026024.1"/>
    <property type="gene ID" value="ENSORLG00000026463.1"/>
</dbReference>
<feature type="domain" description="C2H2-type" evidence="7">
    <location>
        <begin position="155"/>
        <end position="182"/>
    </location>
</feature>
<dbReference type="SUPFAM" id="SSF57667">
    <property type="entry name" value="beta-beta-alpha zinc fingers"/>
    <property type="match status" value="6"/>
</dbReference>
<feature type="domain" description="C2H2-type" evidence="7">
    <location>
        <begin position="64"/>
        <end position="91"/>
    </location>
</feature>
<dbReference type="Gene3D" id="3.30.160.60">
    <property type="entry name" value="Classic Zinc Finger"/>
    <property type="match status" value="7"/>
</dbReference>
<feature type="domain" description="C2H2-type" evidence="7">
    <location>
        <begin position="678"/>
        <end position="705"/>
    </location>
</feature>
<dbReference type="PROSITE" id="PS50157">
    <property type="entry name" value="ZINC_FINGER_C2H2_2"/>
    <property type="match status" value="12"/>
</dbReference>
<name>A0A3B3H3H5_ORYLA</name>
<dbReference type="Proteomes" id="UP000001038">
    <property type="component" value="Chromosome 16"/>
</dbReference>
<evidence type="ECO:0000256" key="6">
    <source>
        <dbReference type="SAM" id="MobiDB-lite"/>
    </source>
</evidence>
<keyword evidence="2" id="KW-0677">Repeat</keyword>
<evidence type="ECO:0000256" key="5">
    <source>
        <dbReference type="PROSITE-ProRule" id="PRU00042"/>
    </source>
</evidence>
<feature type="domain" description="C2H2-type" evidence="7">
    <location>
        <begin position="709"/>
        <end position="736"/>
    </location>
</feature>
<dbReference type="GeneTree" id="ENSGT00940000163513"/>
<feature type="region of interest" description="Disordered" evidence="6">
    <location>
        <begin position="808"/>
        <end position="867"/>
    </location>
</feature>
<evidence type="ECO:0000256" key="2">
    <source>
        <dbReference type="ARBA" id="ARBA00022737"/>
    </source>
</evidence>